<dbReference type="EMBL" id="FPHL01000014">
    <property type="protein sequence ID" value="SFV56660.1"/>
    <property type="molecule type" value="Genomic_DNA"/>
</dbReference>
<sequence length="201" mass="23645">MRIKIGEYLAEIEEQERVLEQRAIKHSQARGFSTKMPKSFFEYPVYSELKEAILCRETGKLCPRRWEELEIDFNDKNVRYSSLCGEGVTKVSNIHNLNYAETTCIAVPIDSTLFCEIDSRYAEEIFLYIFVQLMRQKMQDVGYREEDDFSSCEMVSIAIKVTEFIELHEEKVNSWEREFTKYSIDFKRIYGTLKEMVSSAG</sequence>
<dbReference type="AlphaFoldDB" id="A0A1W1BSV5"/>
<evidence type="ECO:0000313" key="1">
    <source>
        <dbReference type="EMBL" id="SFV56660.1"/>
    </source>
</evidence>
<name>A0A1W1BSV5_9ZZZZ</name>
<accession>A0A1W1BSV5</accession>
<gene>
    <name evidence="1" type="ORF">MNB_SV-10-453</name>
</gene>
<reference evidence="1" key="1">
    <citation type="submission" date="2016-10" db="EMBL/GenBank/DDBJ databases">
        <authorList>
            <person name="de Groot N.N."/>
        </authorList>
    </citation>
    <scope>NUCLEOTIDE SEQUENCE</scope>
</reference>
<proteinExistence type="predicted"/>
<protein>
    <submittedName>
        <fullName evidence="1">Uncharacterized protein</fullName>
    </submittedName>
</protein>
<organism evidence="1">
    <name type="scientific">hydrothermal vent metagenome</name>
    <dbReference type="NCBI Taxonomy" id="652676"/>
    <lineage>
        <taxon>unclassified sequences</taxon>
        <taxon>metagenomes</taxon>
        <taxon>ecological metagenomes</taxon>
    </lineage>
</organism>